<proteinExistence type="predicted"/>
<accession>A4S9I2</accession>
<feature type="region of interest" description="Disordered" evidence="1">
    <location>
        <begin position="1"/>
        <end position="26"/>
    </location>
</feature>
<dbReference type="AlphaFoldDB" id="A4S9I2"/>
<name>A4S9I2_OSTLU</name>
<evidence type="ECO:0000313" key="3">
    <source>
        <dbReference type="Proteomes" id="UP000001568"/>
    </source>
</evidence>
<dbReference type="Gene3D" id="1.25.40.10">
    <property type="entry name" value="Tetratricopeptide repeat domain"/>
    <property type="match status" value="1"/>
</dbReference>
<evidence type="ECO:0000313" key="2">
    <source>
        <dbReference type="EMBL" id="ABP00387.1"/>
    </source>
</evidence>
<dbReference type="SUPFAM" id="SSF48452">
    <property type="entry name" value="TPR-like"/>
    <property type="match status" value="1"/>
</dbReference>
<feature type="compositionally biased region" description="Low complexity" evidence="1">
    <location>
        <begin position="16"/>
        <end position="26"/>
    </location>
</feature>
<dbReference type="HOGENOM" id="CLU_620223_0_0_1"/>
<dbReference type="InterPro" id="IPR011990">
    <property type="entry name" value="TPR-like_helical_dom_sf"/>
</dbReference>
<dbReference type="EMBL" id="CP000597">
    <property type="protein sequence ID" value="ABP00387.1"/>
    <property type="molecule type" value="Genomic_DNA"/>
</dbReference>
<reference evidence="2 3" key="1">
    <citation type="journal article" date="2007" name="Proc. Natl. Acad. Sci. U.S.A.">
        <title>The tiny eukaryote Ostreococcus provides genomic insights into the paradox of plankton speciation.</title>
        <authorList>
            <person name="Palenik B."/>
            <person name="Grimwood J."/>
            <person name="Aerts A."/>
            <person name="Rouze P."/>
            <person name="Salamov A."/>
            <person name="Putnam N."/>
            <person name="Dupont C."/>
            <person name="Jorgensen R."/>
            <person name="Derelle E."/>
            <person name="Rombauts S."/>
            <person name="Zhou K."/>
            <person name="Otillar R."/>
            <person name="Merchant S.S."/>
            <person name="Podell S."/>
            <person name="Gaasterland T."/>
            <person name="Napoli C."/>
            <person name="Gendler K."/>
            <person name="Manuell A."/>
            <person name="Tai V."/>
            <person name="Vallon O."/>
            <person name="Piganeau G."/>
            <person name="Jancek S."/>
            <person name="Heijde M."/>
            <person name="Jabbari K."/>
            <person name="Bowler C."/>
            <person name="Lohr M."/>
            <person name="Robbens S."/>
            <person name="Werner G."/>
            <person name="Dubchak I."/>
            <person name="Pazour G.J."/>
            <person name="Ren Q."/>
            <person name="Paulsen I."/>
            <person name="Delwiche C."/>
            <person name="Schmutz J."/>
            <person name="Rokhsar D."/>
            <person name="Van de Peer Y."/>
            <person name="Moreau H."/>
            <person name="Grigoriev I.V."/>
        </authorList>
    </citation>
    <scope>NUCLEOTIDE SEQUENCE [LARGE SCALE GENOMIC DNA]</scope>
    <source>
        <strain evidence="2 3">CCE9901</strain>
    </source>
</reference>
<dbReference type="RefSeq" id="XP_001422070.1">
    <property type="nucleotide sequence ID" value="XM_001422033.1"/>
</dbReference>
<keyword evidence="3" id="KW-1185">Reference proteome</keyword>
<evidence type="ECO:0000256" key="1">
    <source>
        <dbReference type="SAM" id="MobiDB-lite"/>
    </source>
</evidence>
<dbReference type="GeneID" id="5006234"/>
<gene>
    <name evidence="2" type="ORF">OSTLU_93903</name>
</gene>
<dbReference type="eggNOG" id="ENOG502SEYN">
    <property type="taxonomic scope" value="Eukaryota"/>
</dbReference>
<organism evidence="2 3">
    <name type="scientific">Ostreococcus lucimarinus (strain CCE9901)</name>
    <dbReference type="NCBI Taxonomy" id="436017"/>
    <lineage>
        <taxon>Eukaryota</taxon>
        <taxon>Viridiplantae</taxon>
        <taxon>Chlorophyta</taxon>
        <taxon>Mamiellophyceae</taxon>
        <taxon>Mamiellales</taxon>
        <taxon>Bathycoccaceae</taxon>
        <taxon>Ostreococcus</taxon>
    </lineage>
</organism>
<dbReference type="KEGG" id="olu:OSTLU_93903"/>
<dbReference type="Proteomes" id="UP000001568">
    <property type="component" value="Chromosome 17"/>
</dbReference>
<dbReference type="Gramene" id="ABP00387">
    <property type="protein sequence ID" value="ABP00387"/>
    <property type="gene ID" value="OSTLU_93903"/>
</dbReference>
<sequence length="442" mass="47219">MAGGYVPPHARRGKNASSSASTTIASPTLDAFERELRAASKRISRAETAEEGLALYARTLENLRAFVASSSQDERGDEARVSLANAALEYAGEIMRVERRKALSTTTRADEARTKERAISCAQDALRAFEGLSGSPLEKANGVATALSRIVELGGGGDNAAEVSATLARAVEMYDYCATSIENSQAHEDVMPALWNCADARLKVAEHRAETGDVDGASTSYRESFSLYERACGFCDANRGDDLSGLLYDWGCSLTSYALFLAQSLDASEDAVRIADAAVEKLRAAGQFAIGDVGALNALGDAYQTKAEILSRFDDAAPAVDSLRLAICEAYDVALKLNSTELNSTIGRGEAHMALAALFRRSGDHARADEASDTAWKAYDKALKLGDKNDPGTCEERFEVVYNAACAANRAGQRDAARHLLSQLLLCDGTTQEAIDNDPDLK</sequence>
<dbReference type="OrthoDB" id="509917at2759"/>
<protein>
    <submittedName>
        <fullName evidence="2">Uncharacterized protein</fullName>
    </submittedName>
</protein>
<dbReference type="OMA" id="LWNCADA"/>